<dbReference type="GO" id="GO:0005829">
    <property type="term" value="C:cytosol"/>
    <property type="evidence" value="ECO:0007669"/>
    <property type="project" value="TreeGrafter"/>
</dbReference>
<comment type="similarity">
    <text evidence="1">Belongs to the cycloisomerase 2 family.</text>
</comment>
<dbReference type="RefSeq" id="WP_207806253.1">
    <property type="nucleotide sequence ID" value="NZ_CP059083.1"/>
</dbReference>
<dbReference type="Gene3D" id="2.130.10.10">
    <property type="entry name" value="YVTN repeat-like/Quinoprotein amine dehydrogenase"/>
    <property type="match status" value="1"/>
</dbReference>
<dbReference type="AlphaFoldDB" id="A0A8A4JXD0"/>
<reference evidence="4" key="1">
    <citation type="submission" date="2020-07" db="EMBL/GenBank/DDBJ databases">
        <title>Genome Sequences for Panteoa spp. that cause Center Rot in Onions.</title>
        <authorList>
            <person name="Asselin J.A."/>
            <person name="Helmann T."/>
            <person name="Beer S."/>
            <person name="Stodghill P."/>
        </authorList>
    </citation>
    <scope>NUCLEOTIDE SEQUENCE</scope>
    <source>
        <strain evidence="4">OC5a</strain>
        <plasmid evidence="4">pOC5aA</plasmid>
    </source>
</reference>
<geneLocation type="plasmid" evidence="4 5">
    <name>pOC5aA</name>
</geneLocation>
<sequence length="381" mass="40228">MMNKTILALAAVASASAIVPLMAQASYAYVGTYNPNGEGVYRFIVNAQGELSGKTLVSQLPNQAQMVASADGKHLYVASETEKGSITAYQIGTDGSLTALNQVDTQGKGPVYLSLTPDQRYLMVANYVSGSITVFAVTPEGKLSEAVDHHQDSGPAGAGKPAAAVDGSFAISDHNGPHAHMVASDPTGQFVYSTDLGLDRIYQYHLNKDGTLTPGKPAWINASSAGAGPRHFVFSAEGHALWLVNEEASTLTHYLINPQSGALQEKATVSTLPSGYKGTSFAAGLVIDKGGKNLYVANRLHDSIAHFEVNANGTLTHKDDVWTRGDYPRTLTLSPDGSMIYVMNQRSDNITSFRVDKASGAISFTGNYVAVGAPSQMVIVP</sequence>
<evidence type="ECO:0000256" key="1">
    <source>
        <dbReference type="ARBA" id="ARBA00005564"/>
    </source>
</evidence>
<dbReference type="Proteomes" id="UP000663901">
    <property type="component" value="Plasmid pOC5aA"/>
</dbReference>
<accession>A0A8A4JXD0</accession>
<dbReference type="PANTHER" id="PTHR30344:SF1">
    <property type="entry name" value="6-PHOSPHOGLUCONOLACTONASE"/>
    <property type="match status" value="1"/>
</dbReference>
<dbReference type="SUPFAM" id="SSF51004">
    <property type="entry name" value="C-terminal (heme d1) domain of cytochrome cd1-nitrite reductase"/>
    <property type="match status" value="1"/>
</dbReference>
<dbReference type="GO" id="GO:0006006">
    <property type="term" value="P:glucose metabolic process"/>
    <property type="evidence" value="ECO:0007669"/>
    <property type="project" value="UniProtKB-KW"/>
</dbReference>
<dbReference type="InterPro" id="IPR011048">
    <property type="entry name" value="Haem_d1_sf"/>
</dbReference>
<dbReference type="GO" id="GO:0017057">
    <property type="term" value="F:6-phosphogluconolactonase activity"/>
    <property type="evidence" value="ECO:0007669"/>
    <property type="project" value="TreeGrafter"/>
</dbReference>
<dbReference type="PANTHER" id="PTHR30344">
    <property type="entry name" value="6-PHOSPHOGLUCONOLACTONASE-RELATED"/>
    <property type="match status" value="1"/>
</dbReference>
<dbReference type="InterPro" id="IPR019405">
    <property type="entry name" value="Lactonase_7-beta_prop"/>
</dbReference>
<dbReference type="EMBL" id="CP059083">
    <property type="protein sequence ID" value="QTC44355.1"/>
    <property type="molecule type" value="Genomic_DNA"/>
</dbReference>
<evidence type="ECO:0000313" key="5">
    <source>
        <dbReference type="Proteomes" id="UP000663901"/>
    </source>
</evidence>
<dbReference type="Pfam" id="PF10282">
    <property type="entry name" value="Lactonase"/>
    <property type="match status" value="1"/>
</dbReference>
<dbReference type="InterPro" id="IPR015943">
    <property type="entry name" value="WD40/YVTN_repeat-like_dom_sf"/>
</dbReference>
<proteinExistence type="inferred from homology"/>
<evidence type="ECO:0000256" key="2">
    <source>
        <dbReference type="ARBA" id="ARBA00022526"/>
    </source>
</evidence>
<evidence type="ECO:0000313" key="4">
    <source>
        <dbReference type="EMBL" id="QTC44355.1"/>
    </source>
</evidence>
<gene>
    <name evidence="4" type="ORF">H0Z12_00365</name>
</gene>
<keyword evidence="2" id="KW-0313">Glucose metabolism</keyword>
<keyword evidence="3" id="KW-0732">Signal</keyword>
<protein>
    <submittedName>
        <fullName evidence="4">Lactonase family protein</fullName>
    </submittedName>
</protein>
<feature type="signal peptide" evidence="3">
    <location>
        <begin position="1"/>
        <end position="25"/>
    </location>
</feature>
<name>A0A8A4JXD0_PANAN</name>
<evidence type="ECO:0000256" key="3">
    <source>
        <dbReference type="SAM" id="SignalP"/>
    </source>
</evidence>
<feature type="chain" id="PRO_5034365205" evidence="3">
    <location>
        <begin position="26"/>
        <end position="381"/>
    </location>
</feature>
<keyword evidence="4" id="KW-0614">Plasmid</keyword>
<keyword evidence="2" id="KW-0119">Carbohydrate metabolism</keyword>
<organism evidence="4 5">
    <name type="scientific">Pantoea ananas</name>
    <name type="common">Erwinia uredovora</name>
    <dbReference type="NCBI Taxonomy" id="553"/>
    <lineage>
        <taxon>Bacteria</taxon>
        <taxon>Pseudomonadati</taxon>
        <taxon>Pseudomonadota</taxon>
        <taxon>Gammaproteobacteria</taxon>
        <taxon>Enterobacterales</taxon>
        <taxon>Erwiniaceae</taxon>
        <taxon>Pantoea</taxon>
    </lineage>
</organism>
<dbReference type="InterPro" id="IPR050282">
    <property type="entry name" value="Cycloisomerase_2"/>
</dbReference>